<dbReference type="InterPro" id="IPR043472">
    <property type="entry name" value="Macro_dom-like"/>
</dbReference>
<evidence type="ECO:0000256" key="5">
    <source>
        <dbReference type="ARBA" id="ARBA00023242"/>
    </source>
</evidence>
<comment type="subcellular location">
    <subcellularLocation>
        <location evidence="1">Nucleus</location>
    </subcellularLocation>
</comment>
<dbReference type="Proteomes" id="UP001634394">
    <property type="component" value="Unassembled WGS sequence"/>
</dbReference>
<dbReference type="PROSITE" id="PS51154">
    <property type="entry name" value="MACRO"/>
    <property type="match status" value="2"/>
</dbReference>
<evidence type="ECO:0000256" key="1">
    <source>
        <dbReference type="ARBA" id="ARBA00004123"/>
    </source>
</evidence>
<reference evidence="7 8" key="1">
    <citation type="submission" date="2024-11" db="EMBL/GenBank/DDBJ databases">
        <title>Chromosome-level genome assembly of the freshwater bivalve Anodonta woodiana.</title>
        <authorList>
            <person name="Chen X."/>
        </authorList>
    </citation>
    <scope>NUCLEOTIDE SEQUENCE [LARGE SCALE GENOMIC DNA]</scope>
    <source>
        <strain evidence="7">MN2024</strain>
        <tissue evidence="7">Gills</tissue>
    </source>
</reference>
<keyword evidence="4" id="KW-0520">NAD</keyword>
<dbReference type="Pfam" id="PF01661">
    <property type="entry name" value="Macro"/>
    <property type="match status" value="2"/>
</dbReference>
<dbReference type="SMART" id="SM00506">
    <property type="entry name" value="A1pp"/>
    <property type="match status" value="2"/>
</dbReference>
<comment type="caution">
    <text evidence="7">The sequence shown here is derived from an EMBL/GenBank/DDBJ whole genome shotgun (WGS) entry which is preliminary data.</text>
</comment>
<keyword evidence="2" id="KW-0328">Glycosyltransferase</keyword>
<dbReference type="AlphaFoldDB" id="A0ABD3TMT4"/>
<protein>
    <recommendedName>
        <fullName evidence="6">Macro domain-containing protein</fullName>
    </recommendedName>
</protein>
<evidence type="ECO:0000259" key="6">
    <source>
        <dbReference type="PROSITE" id="PS51154"/>
    </source>
</evidence>
<dbReference type="GO" id="GO:0016757">
    <property type="term" value="F:glycosyltransferase activity"/>
    <property type="evidence" value="ECO:0007669"/>
    <property type="project" value="UniProtKB-KW"/>
</dbReference>
<dbReference type="InterPro" id="IPR052056">
    <property type="entry name" value="Mono-ARTD/PARP"/>
</dbReference>
<dbReference type="Gene3D" id="3.40.220.10">
    <property type="entry name" value="Leucine Aminopeptidase, subunit E, domain 1"/>
    <property type="match status" value="2"/>
</dbReference>
<name>A0ABD3TMT4_SINWO</name>
<evidence type="ECO:0000313" key="7">
    <source>
        <dbReference type="EMBL" id="KAL3837393.1"/>
    </source>
</evidence>
<evidence type="ECO:0000256" key="2">
    <source>
        <dbReference type="ARBA" id="ARBA00022676"/>
    </source>
</evidence>
<proteinExistence type="predicted"/>
<sequence length="421" mass="47118">MYTIEWSISQLWYGLEDSTEWDREAVVLSSTPNISVRSLRRPITQCKVQAIVISDNRKLDHSAGLAKAVFKVAGRSVWDDLKKQTKGRVQEPGTFLFTNGGKLREIQHIIHTVTPIWRNYENRTGKMECLHILQSTIFACLKRCVDQSLTSLALAAIGTGNCGIPARLCALVYACALLKIDEYCRLRKILNLQIYLVDISEINLTSISEYYKDAFSCGYSYAVDEISNEVENELGITSHNIREGFQVKAYKGDISVFREGSIVCAVNKHLDPAGKDVEAIANQAGAAYKQKLKILCRARTYKGGQVAETIAGDLSTHLILHCIIPSKKKWPLGTEDHYREKLIACYRNAFQLASEQGNTVVALSVLGVESEYMGMDVCSSALMDALRILSDEGTSLKQIHIVCREDYVLTRICTLLNNFMR</sequence>
<dbReference type="SUPFAM" id="SSF52949">
    <property type="entry name" value="Macro domain-like"/>
    <property type="match status" value="2"/>
</dbReference>
<dbReference type="EMBL" id="JBJQND010000018">
    <property type="protein sequence ID" value="KAL3837393.1"/>
    <property type="molecule type" value="Genomic_DNA"/>
</dbReference>
<accession>A0ABD3TMT4</accession>
<dbReference type="InterPro" id="IPR002589">
    <property type="entry name" value="Macro_dom"/>
</dbReference>
<keyword evidence="8" id="KW-1185">Reference proteome</keyword>
<feature type="domain" description="Macro" evidence="6">
    <location>
        <begin position="234"/>
        <end position="420"/>
    </location>
</feature>
<dbReference type="GO" id="GO:0005634">
    <property type="term" value="C:nucleus"/>
    <property type="evidence" value="ECO:0007669"/>
    <property type="project" value="UniProtKB-SubCell"/>
</dbReference>
<evidence type="ECO:0000256" key="3">
    <source>
        <dbReference type="ARBA" id="ARBA00022679"/>
    </source>
</evidence>
<keyword evidence="3" id="KW-0808">Transferase</keyword>
<evidence type="ECO:0000256" key="4">
    <source>
        <dbReference type="ARBA" id="ARBA00023027"/>
    </source>
</evidence>
<dbReference type="PANTHER" id="PTHR14453:SF67">
    <property type="entry name" value="POLY [ADP-RIBOSE] POLYMERASE"/>
    <property type="match status" value="1"/>
</dbReference>
<evidence type="ECO:0000313" key="8">
    <source>
        <dbReference type="Proteomes" id="UP001634394"/>
    </source>
</evidence>
<gene>
    <name evidence="7" type="ORF">ACJMK2_022754</name>
</gene>
<organism evidence="7 8">
    <name type="scientific">Sinanodonta woodiana</name>
    <name type="common">Chinese pond mussel</name>
    <name type="synonym">Anodonta woodiana</name>
    <dbReference type="NCBI Taxonomy" id="1069815"/>
    <lineage>
        <taxon>Eukaryota</taxon>
        <taxon>Metazoa</taxon>
        <taxon>Spiralia</taxon>
        <taxon>Lophotrochozoa</taxon>
        <taxon>Mollusca</taxon>
        <taxon>Bivalvia</taxon>
        <taxon>Autobranchia</taxon>
        <taxon>Heteroconchia</taxon>
        <taxon>Palaeoheterodonta</taxon>
        <taxon>Unionida</taxon>
        <taxon>Unionoidea</taxon>
        <taxon>Unionidae</taxon>
        <taxon>Unioninae</taxon>
        <taxon>Sinanodonta</taxon>
    </lineage>
</organism>
<keyword evidence="5" id="KW-0539">Nucleus</keyword>
<dbReference type="PANTHER" id="PTHR14453">
    <property type="entry name" value="PARP/ZINC FINGER CCCH TYPE DOMAIN CONTAINING PROTEIN"/>
    <property type="match status" value="1"/>
</dbReference>
<feature type="domain" description="Macro" evidence="6">
    <location>
        <begin position="23"/>
        <end position="215"/>
    </location>
</feature>